<organism evidence="2 3">
    <name type="scientific">Rouxiella silvae</name>
    <dbReference type="NCBI Taxonomy" id="1646373"/>
    <lineage>
        <taxon>Bacteria</taxon>
        <taxon>Pseudomonadati</taxon>
        <taxon>Pseudomonadota</taxon>
        <taxon>Gammaproteobacteria</taxon>
        <taxon>Enterobacterales</taxon>
        <taxon>Yersiniaceae</taxon>
        <taxon>Rouxiella</taxon>
    </lineage>
</organism>
<sequence length="74" mass="8695">MRVFSSELNLIKIIQWNCFVFFIVGFSSDLIIDFFSCFIFFIELMGGPFQESCRLLSVGFIIYETCQSDSFFLF</sequence>
<proteinExistence type="predicted"/>
<evidence type="ECO:0000256" key="1">
    <source>
        <dbReference type="SAM" id="Phobius"/>
    </source>
</evidence>
<reference evidence="2 3" key="1">
    <citation type="journal article" date="2017" name="Int. J. Syst. Evol. Microbiol.">
        <title>Rouxiella badensis sp. nov. and Rouxiella silvae sp. nov. isolated from peat bog soil in Germany and emendation of the genus description.</title>
        <authorList>
            <person name="Le Fleche-Mateos A."/>
            <person name="Kugler J.H."/>
            <person name="Hansen S.H."/>
            <person name="Syldatk C."/>
            <person name="Hausmann R."/>
            <person name="Lomprez F."/>
            <person name="Vandenbogaert M."/>
            <person name="Manuguerra J.C."/>
            <person name="Grimont P.A."/>
        </authorList>
    </citation>
    <scope>NUCLEOTIDE SEQUENCE [LARGE SCALE GENOMIC DNA]</scope>
    <source>
        <strain evidence="2 3">213</strain>
    </source>
</reference>
<comment type="caution">
    <text evidence="2">The sequence shown here is derived from an EMBL/GenBank/DDBJ whole genome shotgun (WGS) entry which is preliminary data.</text>
</comment>
<name>A0ABX3TUK8_9GAMM</name>
<feature type="transmembrane region" description="Helical" evidence="1">
    <location>
        <begin position="20"/>
        <end position="42"/>
    </location>
</feature>
<evidence type="ECO:0000313" key="2">
    <source>
        <dbReference type="EMBL" id="ORJ18865.1"/>
    </source>
</evidence>
<gene>
    <name evidence="2" type="ORF">BS639_23105</name>
</gene>
<evidence type="ECO:0000313" key="3">
    <source>
        <dbReference type="Proteomes" id="UP000192722"/>
    </source>
</evidence>
<keyword evidence="1" id="KW-0812">Transmembrane</keyword>
<keyword evidence="3" id="KW-1185">Reference proteome</keyword>
<dbReference type="Proteomes" id="UP000192722">
    <property type="component" value="Unassembled WGS sequence"/>
</dbReference>
<protein>
    <submittedName>
        <fullName evidence="2">Uncharacterized protein</fullName>
    </submittedName>
</protein>
<dbReference type="EMBL" id="MRWD01000084">
    <property type="protein sequence ID" value="ORJ18865.1"/>
    <property type="molecule type" value="Genomic_DNA"/>
</dbReference>
<keyword evidence="1" id="KW-1133">Transmembrane helix</keyword>
<accession>A0ABX3TUK8</accession>
<keyword evidence="1" id="KW-0472">Membrane</keyword>